<reference evidence="3" key="1">
    <citation type="submission" date="2019-03" db="EMBL/GenBank/DDBJ databases">
        <title>Whole genome sequencing of Borrelia miyamotoi strains isolated at the Russian territory.</title>
        <authorList>
            <person name="Kuleshov K.V."/>
            <person name="Platonov A.E."/>
            <person name="Goptar I.A."/>
            <person name="Shipulin G.A."/>
            <person name="Markelov M.L."/>
            <person name="Koetsveld J."/>
            <person name="Kolyasnikova N.M."/>
            <person name="Sarksyan D.S."/>
            <person name="Toporkova M.G."/>
            <person name="Hovius J.W."/>
        </authorList>
    </citation>
    <scope>NUCLEOTIDE SEQUENCE</scope>
    <source>
        <strain evidence="4">Yekat-18</strain>
        <strain evidence="3">Yekat-31</strain>
        <strain evidence="2">Yekat-76</strain>
        <plasmid evidence="3">unnamed</plasmid>
    </source>
</reference>
<evidence type="ECO:0008006" key="5">
    <source>
        <dbReference type="Google" id="ProtNLM"/>
    </source>
</evidence>
<name>A0A481YF24_9SPIR</name>
<dbReference type="EMBL" id="CP037605">
    <property type="protein sequence ID" value="QBL99549.1"/>
    <property type="molecule type" value="Genomic_DNA"/>
</dbReference>
<dbReference type="RefSeq" id="WP_025444203.1">
    <property type="nucleotide sequence ID" value="NZ_CP036853.1"/>
</dbReference>
<dbReference type="AlphaFoldDB" id="A0A481YF24"/>
<keyword evidence="3" id="KW-0614">Plasmid</keyword>
<dbReference type="EMBL" id="CP036853">
    <property type="protein sequence ID" value="QBK64103.1"/>
    <property type="molecule type" value="Genomic_DNA"/>
</dbReference>
<gene>
    <name evidence="2" type="ORF">EZU67_06775</name>
    <name evidence="3" type="ORF">EZU68_06965</name>
    <name evidence="4" type="ORF">EZU71_06905</name>
</gene>
<dbReference type="EMBL" id="CP036677">
    <property type="protein sequence ID" value="QBK62821.1"/>
    <property type="molecule type" value="Genomic_DNA"/>
</dbReference>
<sequence>MKRQDYLKEKINELIKQNELLLKESQHYRQELEQLRSKLDKKLPKLLKHKPVRFYLNDKTIRLVKRCREKLKSIDPQ</sequence>
<protein>
    <recommendedName>
        <fullName evidence="5">Integrase protein family protein</fullName>
    </recommendedName>
</protein>
<keyword evidence="1" id="KW-0175">Coiled coil</keyword>
<geneLocation type="plasmid" evidence="3">
    <name>unnamed</name>
</geneLocation>
<proteinExistence type="predicted"/>
<evidence type="ECO:0000256" key="1">
    <source>
        <dbReference type="SAM" id="Coils"/>
    </source>
</evidence>
<evidence type="ECO:0000313" key="4">
    <source>
        <dbReference type="EMBL" id="QBL99549.1"/>
    </source>
</evidence>
<feature type="coiled-coil region" evidence="1">
    <location>
        <begin position="4"/>
        <end position="38"/>
    </location>
</feature>
<evidence type="ECO:0000313" key="3">
    <source>
        <dbReference type="EMBL" id="QBK64103.1"/>
    </source>
</evidence>
<accession>A0A481YF24</accession>
<evidence type="ECO:0000313" key="2">
    <source>
        <dbReference type="EMBL" id="QBK62821.1"/>
    </source>
</evidence>
<organism evidence="3">
    <name type="scientific">Borrelia miyamotoi</name>
    <dbReference type="NCBI Taxonomy" id="47466"/>
    <lineage>
        <taxon>Bacteria</taxon>
        <taxon>Pseudomonadati</taxon>
        <taxon>Spirochaetota</taxon>
        <taxon>Spirochaetia</taxon>
        <taxon>Spirochaetales</taxon>
        <taxon>Borreliaceae</taxon>
        <taxon>Borrelia</taxon>
    </lineage>
</organism>